<name>A0A4S8Q7I9_9ACTN</name>
<dbReference type="InterPro" id="IPR010982">
    <property type="entry name" value="Lambda_DNA-bd_dom_sf"/>
</dbReference>
<sequence length="292" mass="32858">MVSMGVATLGVRMHTATMSEQPTLARRALGLRLQRLRDGTRESPAAVGDSIGMSRKTIDRIEKGVQGTKRPVIESLCRHYDVDDKERSYLLALWARSAERGWWEAYFDASSEEVISPDFPLFLESEQIATLIRMFESEVIPGLLQTPEYLLALQAVQLPVPPEVAEKIRALRVHRQKLIFGRKDNPQMEFLIGAGAMHYLMRLPEPVRDGQIARLREVNALPNASVRILTGLHAAAGSPFKLLTTSPDMPPIAYLESRDGCRYIERSEVVFFFERLFTSAQGNSEALEEYLA</sequence>
<reference evidence="3" key="1">
    <citation type="submission" date="2019-04" db="EMBL/GenBank/DDBJ databases">
        <title>Nocardioides xinjiangensis sp. nov.</title>
        <authorList>
            <person name="Liu S."/>
        </authorList>
    </citation>
    <scope>NUCLEOTIDE SEQUENCE [LARGE SCALE GENOMIC DNA]</scope>
    <source>
        <strain evidence="3">18</strain>
    </source>
</reference>
<gene>
    <name evidence="2" type="ORF">FAB82_19645</name>
</gene>
<dbReference type="EMBL" id="STGY01000067">
    <property type="protein sequence ID" value="THV38645.1"/>
    <property type="molecule type" value="Genomic_DNA"/>
</dbReference>
<reference evidence="2 3" key="2">
    <citation type="submission" date="2019-05" db="EMBL/GenBank/DDBJ databases">
        <title>Glycomyces buryatensis sp. nov.</title>
        <authorList>
            <person name="Nikitina E."/>
        </authorList>
    </citation>
    <scope>NUCLEOTIDE SEQUENCE [LARGE SCALE GENOMIC DNA]</scope>
    <source>
        <strain evidence="2 3">18</strain>
    </source>
</reference>
<dbReference type="SUPFAM" id="SSF47413">
    <property type="entry name" value="lambda repressor-like DNA-binding domains"/>
    <property type="match status" value="1"/>
</dbReference>
<dbReference type="CDD" id="cd00093">
    <property type="entry name" value="HTH_XRE"/>
    <property type="match status" value="1"/>
</dbReference>
<dbReference type="Gene3D" id="1.10.260.40">
    <property type="entry name" value="lambda repressor-like DNA-binding domains"/>
    <property type="match status" value="1"/>
</dbReference>
<keyword evidence="3" id="KW-1185">Reference proteome</keyword>
<evidence type="ECO:0000313" key="2">
    <source>
        <dbReference type="EMBL" id="THV38645.1"/>
    </source>
</evidence>
<proteinExistence type="predicted"/>
<dbReference type="Pfam" id="PF13560">
    <property type="entry name" value="HTH_31"/>
    <property type="match status" value="1"/>
</dbReference>
<dbReference type="GO" id="GO:0003677">
    <property type="term" value="F:DNA binding"/>
    <property type="evidence" value="ECO:0007669"/>
    <property type="project" value="InterPro"/>
</dbReference>
<comment type="caution">
    <text evidence="2">The sequence shown here is derived from an EMBL/GenBank/DDBJ whole genome shotgun (WGS) entry which is preliminary data.</text>
</comment>
<dbReference type="Pfam" id="PF19054">
    <property type="entry name" value="DUF5753"/>
    <property type="match status" value="1"/>
</dbReference>
<dbReference type="InterPro" id="IPR043917">
    <property type="entry name" value="DUF5753"/>
</dbReference>
<dbReference type="InterPro" id="IPR001387">
    <property type="entry name" value="Cro/C1-type_HTH"/>
</dbReference>
<dbReference type="AlphaFoldDB" id="A0A4S8Q7I9"/>
<accession>A0A4S8Q7I9</accession>
<evidence type="ECO:0000313" key="3">
    <source>
        <dbReference type="Proteomes" id="UP000308760"/>
    </source>
</evidence>
<protein>
    <submittedName>
        <fullName evidence="2">Helix-turn-helix domain-containing protein</fullName>
    </submittedName>
</protein>
<evidence type="ECO:0000259" key="1">
    <source>
        <dbReference type="Pfam" id="PF19054"/>
    </source>
</evidence>
<dbReference type="Proteomes" id="UP000308760">
    <property type="component" value="Unassembled WGS sequence"/>
</dbReference>
<organism evidence="2 3">
    <name type="scientific">Glycomyces buryatensis</name>
    <dbReference type="NCBI Taxonomy" id="2570927"/>
    <lineage>
        <taxon>Bacteria</taxon>
        <taxon>Bacillati</taxon>
        <taxon>Actinomycetota</taxon>
        <taxon>Actinomycetes</taxon>
        <taxon>Glycomycetales</taxon>
        <taxon>Glycomycetaceae</taxon>
        <taxon>Glycomyces</taxon>
    </lineage>
</organism>
<feature type="domain" description="DUF5753" evidence="1">
    <location>
        <begin position="121"/>
        <end position="283"/>
    </location>
</feature>
<dbReference type="OrthoDB" id="4966777at2"/>